<evidence type="ECO:0000313" key="7">
    <source>
        <dbReference type="EMBL" id="RKN82377.1"/>
    </source>
</evidence>
<comment type="catalytic activity">
    <reaction evidence="4">
        <text>(S)-4-amino-5-oxopentanoate + tRNA(Glu) + NADP(+) = L-glutamyl-tRNA(Glu) + NADPH + H(+)</text>
        <dbReference type="Rhea" id="RHEA:12344"/>
        <dbReference type="Rhea" id="RHEA-COMP:9663"/>
        <dbReference type="Rhea" id="RHEA-COMP:9680"/>
        <dbReference type="ChEBI" id="CHEBI:15378"/>
        <dbReference type="ChEBI" id="CHEBI:57501"/>
        <dbReference type="ChEBI" id="CHEBI:57783"/>
        <dbReference type="ChEBI" id="CHEBI:58349"/>
        <dbReference type="ChEBI" id="CHEBI:78442"/>
        <dbReference type="ChEBI" id="CHEBI:78520"/>
        <dbReference type="EC" id="1.2.1.70"/>
    </reaction>
</comment>
<dbReference type="GO" id="GO:0019353">
    <property type="term" value="P:protoporphyrinogen IX biosynthetic process from glutamate"/>
    <property type="evidence" value="ECO:0007669"/>
    <property type="project" value="TreeGrafter"/>
</dbReference>
<sequence>MEKSLSYISISHKTASVTQREVFHIPKEEKKDLVARLCETFPDISGLLLLVTCNRTEIYFESLTTPAVAVRNFLVCIKSSSSDVEISRLFKSSDTTEKTVRHLLEVSSGLASSVIGDVEIVHQIKKAYHFSIELNLQGSLLERAMQTVFKSHKRISNETLFRDGTTSMAYKALKVINHVYDKALVKEKRILFIGAGDIVIQLFKYNSKFNFKNIYVSNRTEEKAVVLAKRHGAKVLGWDTVLRNDFQDFDIIIGAASSCANLVKNIPTAGMDLVLLIDLAVPCNINKDLSRNENVLLYDLDTISMDLEETKEKRMAAIGKVGDIIGEELLVYTEWLQKAPLRAFLAEYKILVNQKVVDYFETDLEEYDLKTVKTVTDRVIRRVKRRTSPSIPLEEIDAVIAEQVSFL</sequence>
<proteinExistence type="inferred from homology"/>
<evidence type="ECO:0000256" key="3">
    <source>
        <dbReference type="ARBA" id="ARBA00023244"/>
    </source>
</evidence>
<dbReference type="Pfam" id="PF01488">
    <property type="entry name" value="Shikimate_DH"/>
    <property type="match status" value="1"/>
</dbReference>
<dbReference type="GO" id="GO:0050661">
    <property type="term" value="F:NADP binding"/>
    <property type="evidence" value="ECO:0007669"/>
    <property type="project" value="InterPro"/>
</dbReference>
<dbReference type="RefSeq" id="WP_120709567.1">
    <property type="nucleotide sequence ID" value="NZ_RBCJ01000001.1"/>
</dbReference>
<evidence type="ECO:0000313" key="8">
    <source>
        <dbReference type="Proteomes" id="UP000276603"/>
    </source>
</evidence>
<feature type="binding site" evidence="4">
    <location>
        <begin position="117"/>
        <end position="119"/>
    </location>
    <ligand>
        <name>substrate</name>
    </ligand>
</feature>
<comment type="similarity">
    <text evidence="4">Belongs to the glutamyl-tRNA reductase family.</text>
</comment>
<keyword evidence="3 4" id="KW-0627">Porphyrin biosynthesis</keyword>
<keyword evidence="1 4" id="KW-0521">NADP</keyword>
<dbReference type="PANTHER" id="PTHR43013:SF1">
    <property type="entry name" value="GLUTAMYL-TRNA REDUCTASE"/>
    <property type="match status" value="1"/>
</dbReference>
<feature type="site" description="Important for activity" evidence="4">
    <location>
        <position position="102"/>
    </location>
</feature>
<dbReference type="HAMAP" id="MF_00087">
    <property type="entry name" value="Glu_tRNA_reductase"/>
    <property type="match status" value="1"/>
</dbReference>
<evidence type="ECO:0000259" key="5">
    <source>
        <dbReference type="Pfam" id="PF01488"/>
    </source>
</evidence>
<dbReference type="SUPFAM" id="SSF51735">
    <property type="entry name" value="NAD(P)-binding Rossmann-fold domains"/>
    <property type="match status" value="1"/>
</dbReference>
<feature type="domain" description="Glutamyl-tRNA reductase N-terminal" evidence="6">
    <location>
        <begin position="8"/>
        <end position="159"/>
    </location>
</feature>
<comment type="caution">
    <text evidence="7">The sequence shown here is derived from an EMBL/GenBank/DDBJ whole genome shotgun (WGS) entry which is preliminary data.</text>
</comment>
<feature type="active site" description="Nucleophile" evidence="4">
    <location>
        <position position="53"/>
    </location>
</feature>
<organism evidence="7 8">
    <name type="scientific">Ulvibacterium marinum</name>
    <dbReference type="NCBI Taxonomy" id="2419782"/>
    <lineage>
        <taxon>Bacteria</taxon>
        <taxon>Pseudomonadati</taxon>
        <taxon>Bacteroidota</taxon>
        <taxon>Flavobacteriia</taxon>
        <taxon>Flavobacteriales</taxon>
        <taxon>Flavobacteriaceae</taxon>
        <taxon>Ulvibacterium</taxon>
    </lineage>
</organism>
<dbReference type="AlphaFoldDB" id="A0A3B0CF87"/>
<dbReference type="Gene3D" id="3.40.50.720">
    <property type="entry name" value="NAD(P)-binding Rossmann-like Domain"/>
    <property type="match status" value="1"/>
</dbReference>
<comment type="domain">
    <text evidence="4">Possesses an unusual extended V-shaped dimeric structure with each monomer consisting of three distinct domains arranged along a curved 'spinal' alpha-helix. The N-terminal catalytic domain specifically recognizes the glutamate moiety of the substrate. The second domain is the NADPH-binding domain, and the third C-terminal domain is responsible for dimerization.</text>
</comment>
<name>A0A3B0CF87_9FLAO</name>
<comment type="subunit">
    <text evidence="4">Homodimer.</text>
</comment>
<dbReference type="SUPFAM" id="SSF69742">
    <property type="entry name" value="Glutamyl tRNA-reductase catalytic, N-terminal domain"/>
    <property type="match status" value="1"/>
</dbReference>
<feature type="binding site" evidence="4">
    <location>
        <begin position="194"/>
        <end position="199"/>
    </location>
    <ligand>
        <name>NADP(+)</name>
        <dbReference type="ChEBI" id="CHEBI:58349"/>
    </ligand>
</feature>
<comment type="miscellaneous">
    <text evidence="4">During catalysis, the active site Cys acts as a nucleophile attacking the alpha-carbonyl group of tRNA-bound glutamate with the formation of a thioester intermediate between enzyme and glutamate, and the concomitant release of tRNA(Glu). The thioester intermediate is finally reduced by direct hydride transfer from NADPH, to form the product GSA.</text>
</comment>
<dbReference type="OrthoDB" id="9795543at2"/>
<dbReference type="GO" id="GO:0008883">
    <property type="term" value="F:glutamyl-tRNA reductase activity"/>
    <property type="evidence" value="ECO:0007669"/>
    <property type="project" value="UniProtKB-UniRule"/>
</dbReference>
<feature type="binding site" evidence="4">
    <location>
        <position position="123"/>
    </location>
    <ligand>
        <name>substrate</name>
    </ligand>
</feature>
<keyword evidence="8" id="KW-1185">Reference proteome</keyword>
<comment type="function">
    <text evidence="4">Catalyzes the NADPH-dependent reduction of glutamyl-tRNA(Glu) to glutamate 1-semialdehyde (GSA).</text>
</comment>
<dbReference type="InterPro" id="IPR006151">
    <property type="entry name" value="Shikm_DH/Glu-tRNA_Rdtase"/>
</dbReference>
<protein>
    <recommendedName>
        <fullName evidence="4">Glutamyl-tRNA reductase</fullName>
        <shortName evidence="4">GluTR</shortName>
        <ecNumber evidence="4">1.2.1.70</ecNumber>
    </recommendedName>
</protein>
<dbReference type="Pfam" id="PF05201">
    <property type="entry name" value="GlutR_N"/>
    <property type="match status" value="1"/>
</dbReference>
<gene>
    <name evidence="4" type="primary">hemA</name>
    <name evidence="7" type="ORF">D7Z94_00535</name>
</gene>
<dbReference type="Proteomes" id="UP000276603">
    <property type="component" value="Unassembled WGS sequence"/>
</dbReference>
<accession>A0A3B0CF87</accession>
<dbReference type="InterPro" id="IPR000343">
    <property type="entry name" value="4pyrrol_synth_GluRdtase"/>
</dbReference>
<evidence type="ECO:0000256" key="2">
    <source>
        <dbReference type="ARBA" id="ARBA00023002"/>
    </source>
</evidence>
<dbReference type="EC" id="1.2.1.70" evidence="4"/>
<dbReference type="InterPro" id="IPR036291">
    <property type="entry name" value="NAD(P)-bd_dom_sf"/>
</dbReference>
<comment type="pathway">
    <text evidence="4">Porphyrin-containing compound metabolism; protoporphyrin-IX biosynthesis; 5-aminolevulinate from L-glutamyl-tRNA(Glu): step 1/2.</text>
</comment>
<evidence type="ECO:0000256" key="1">
    <source>
        <dbReference type="ARBA" id="ARBA00022857"/>
    </source>
</evidence>
<feature type="domain" description="Quinate/shikimate 5-dehydrogenase/glutamyl-tRNA reductase" evidence="5">
    <location>
        <begin position="185"/>
        <end position="303"/>
    </location>
</feature>
<dbReference type="UniPathway" id="UPA00251">
    <property type="reaction ID" value="UER00316"/>
</dbReference>
<evidence type="ECO:0000259" key="6">
    <source>
        <dbReference type="Pfam" id="PF05201"/>
    </source>
</evidence>
<feature type="binding site" evidence="4">
    <location>
        <begin position="52"/>
        <end position="55"/>
    </location>
    <ligand>
        <name>substrate</name>
    </ligand>
</feature>
<reference evidence="7 8" key="1">
    <citation type="submission" date="2018-10" db="EMBL/GenBank/DDBJ databases">
        <title>Ulvibacterium marinum gen. nov., sp. nov., a novel marine bacterium of the family Flavobacteriaceae, isolated from a culture of the green alga Ulva prolifera.</title>
        <authorList>
            <person name="Zhang Z."/>
        </authorList>
    </citation>
    <scope>NUCLEOTIDE SEQUENCE [LARGE SCALE GENOMIC DNA]</scope>
    <source>
        <strain evidence="7 8">CCMM003</strain>
    </source>
</reference>
<dbReference type="EMBL" id="RBCJ01000001">
    <property type="protein sequence ID" value="RKN82377.1"/>
    <property type="molecule type" value="Genomic_DNA"/>
</dbReference>
<feature type="binding site" evidence="4">
    <location>
        <position position="112"/>
    </location>
    <ligand>
        <name>substrate</name>
    </ligand>
</feature>
<dbReference type="InterPro" id="IPR036343">
    <property type="entry name" value="GluRdtase_N_sf"/>
</dbReference>
<dbReference type="PANTHER" id="PTHR43013">
    <property type="entry name" value="GLUTAMYL-TRNA REDUCTASE"/>
    <property type="match status" value="1"/>
</dbReference>
<dbReference type="InterPro" id="IPR015895">
    <property type="entry name" value="4pyrrol_synth_GluRdtase_N"/>
</dbReference>
<evidence type="ECO:0000256" key="4">
    <source>
        <dbReference type="HAMAP-Rule" id="MF_00087"/>
    </source>
</evidence>
<keyword evidence="2 4" id="KW-0560">Oxidoreductase</keyword>
<dbReference type="Gene3D" id="3.30.460.30">
    <property type="entry name" value="Glutamyl-tRNA reductase, N-terminal domain"/>
    <property type="match status" value="1"/>
</dbReference>